<evidence type="ECO:0000313" key="2">
    <source>
        <dbReference type="EMBL" id="MBD2723637.1"/>
    </source>
</evidence>
<keyword evidence="1" id="KW-0472">Membrane</keyword>
<name>A0ABR8JUK3_9BACT</name>
<keyword evidence="3" id="KW-1185">Reference proteome</keyword>
<organism evidence="2 3">
    <name type="scientific">Hymenobacter armeniacus</name>
    <dbReference type="NCBI Taxonomy" id="2771358"/>
    <lineage>
        <taxon>Bacteria</taxon>
        <taxon>Pseudomonadati</taxon>
        <taxon>Bacteroidota</taxon>
        <taxon>Cytophagia</taxon>
        <taxon>Cytophagales</taxon>
        <taxon>Hymenobacteraceae</taxon>
        <taxon>Hymenobacter</taxon>
    </lineage>
</organism>
<sequence length="160" mass="17450">MANRFLLLFGLLGTAQWFFGNFYEAVVLAPNMLSSTAAKLAAWQGYFTSTNPIFYYVPLTQLAMAAVWASWYRAPAGSRLRGRLAKASLLGLAALLLTGYIVTQLNLQLFFGDLAAQQAQLPAMALRWNVLNLVRVGLLGGCLFQVYRAHLLSAAGVTIS</sequence>
<dbReference type="RefSeq" id="WP_190926537.1">
    <property type="nucleotide sequence ID" value="NZ_JACXAC010000005.1"/>
</dbReference>
<reference evidence="2 3" key="1">
    <citation type="submission" date="2020-09" db="EMBL/GenBank/DDBJ databases">
        <authorList>
            <person name="Kim M.K."/>
        </authorList>
    </citation>
    <scope>NUCLEOTIDE SEQUENCE [LARGE SCALE GENOMIC DNA]</scope>
    <source>
        <strain evidence="2 3">BT189</strain>
    </source>
</reference>
<dbReference type="EMBL" id="JACXAC010000005">
    <property type="protein sequence ID" value="MBD2723637.1"/>
    <property type="molecule type" value="Genomic_DNA"/>
</dbReference>
<keyword evidence="1" id="KW-1133">Transmembrane helix</keyword>
<feature type="transmembrane region" description="Helical" evidence="1">
    <location>
        <begin position="53"/>
        <end position="72"/>
    </location>
</feature>
<dbReference type="Proteomes" id="UP000606003">
    <property type="component" value="Unassembled WGS sequence"/>
</dbReference>
<gene>
    <name evidence="2" type="ORF">IC234_16030</name>
</gene>
<evidence type="ECO:0000313" key="3">
    <source>
        <dbReference type="Proteomes" id="UP000606003"/>
    </source>
</evidence>
<feature type="transmembrane region" description="Helical" evidence="1">
    <location>
        <begin position="125"/>
        <end position="144"/>
    </location>
</feature>
<keyword evidence="1" id="KW-0812">Transmembrane</keyword>
<comment type="caution">
    <text evidence="2">The sequence shown here is derived from an EMBL/GenBank/DDBJ whole genome shotgun (WGS) entry which is preliminary data.</text>
</comment>
<accession>A0ABR8JUK3</accession>
<evidence type="ECO:0000256" key="1">
    <source>
        <dbReference type="SAM" id="Phobius"/>
    </source>
</evidence>
<proteinExistence type="predicted"/>
<evidence type="ECO:0008006" key="4">
    <source>
        <dbReference type="Google" id="ProtNLM"/>
    </source>
</evidence>
<protein>
    <recommendedName>
        <fullName evidence="4">DUF1772 domain-containing protein</fullName>
    </recommendedName>
</protein>
<feature type="transmembrane region" description="Helical" evidence="1">
    <location>
        <begin position="84"/>
        <end position="105"/>
    </location>
</feature>